<gene>
    <name evidence="2" type="ORF">CKF54_04065</name>
</gene>
<dbReference type="GO" id="GO:0047355">
    <property type="term" value="F:CDP-glycerol glycerophosphotransferase activity"/>
    <property type="evidence" value="ECO:0007669"/>
    <property type="project" value="InterPro"/>
</dbReference>
<feature type="domain" description="Glycosyltransferase 2-like" evidence="1">
    <location>
        <begin position="45"/>
        <end position="187"/>
    </location>
</feature>
<dbReference type="InterPro" id="IPR051612">
    <property type="entry name" value="Teichoic_Acid_Biosynth"/>
</dbReference>
<dbReference type="Pfam" id="PF04464">
    <property type="entry name" value="Glyphos_transf"/>
    <property type="match status" value="1"/>
</dbReference>
<dbReference type="AlphaFoldDB" id="A0A3A1Y5J2"/>
<dbReference type="EMBL" id="NRHC01000043">
    <property type="protein sequence ID" value="RIY32875.1"/>
    <property type="molecule type" value="Genomic_DNA"/>
</dbReference>
<proteinExistence type="predicted"/>
<dbReference type="InterPro" id="IPR029044">
    <property type="entry name" value="Nucleotide-diphossugar_trans"/>
</dbReference>
<dbReference type="Pfam" id="PF00535">
    <property type="entry name" value="Glycos_transf_2"/>
    <property type="match status" value="1"/>
</dbReference>
<dbReference type="Proteomes" id="UP000265691">
    <property type="component" value="Unassembled WGS sequence"/>
</dbReference>
<dbReference type="InterPro" id="IPR001173">
    <property type="entry name" value="Glyco_trans_2-like"/>
</dbReference>
<dbReference type="Gene3D" id="3.40.50.12580">
    <property type="match status" value="1"/>
</dbReference>
<organism evidence="2 3">
    <name type="scientific">Psittacicella hinzii</name>
    <dbReference type="NCBI Taxonomy" id="2028575"/>
    <lineage>
        <taxon>Bacteria</taxon>
        <taxon>Pseudomonadati</taxon>
        <taxon>Pseudomonadota</taxon>
        <taxon>Gammaproteobacteria</taxon>
        <taxon>Pasteurellales</taxon>
        <taxon>Psittacicellaceae</taxon>
        <taxon>Psittacicella</taxon>
    </lineage>
</organism>
<evidence type="ECO:0000313" key="3">
    <source>
        <dbReference type="Proteomes" id="UP000265691"/>
    </source>
</evidence>
<evidence type="ECO:0000313" key="2">
    <source>
        <dbReference type="EMBL" id="RIY32875.1"/>
    </source>
</evidence>
<dbReference type="InterPro" id="IPR007554">
    <property type="entry name" value="Glycerophosphate_synth"/>
</dbReference>
<dbReference type="InterPro" id="IPR043148">
    <property type="entry name" value="TagF_C"/>
</dbReference>
<reference evidence="2 3" key="1">
    <citation type="submission" date="2017-08" db="EMBL/GenBank/DDBJ databases">
        <title>Reclassification of Bisgaard taxon 37 and 44.</title>
        <authorList>
            <person name="Christensen H."/>
        </authorList>
    </citation>
    <scope>NUCLEOTIDE SEQUENCE [LARGE SCALE GENOMIC DNA]</scope>
    <source>
        <strain evidence="2 3">B96_3</strain>
    </source>
</reference>
<dbReference type="CDD" id="cd00761">
    <property type="entry name" value="Glyco_tranf_GTA_type"/>
    <property type="match status" value="1"/>
</dbReference>
<dbReference type="PANTHER" id="PTHR37316">
    <property type="entry name" value="TEICHOIC ACID GLYCEROL-PHOSPHATE PRIMASE"/>
    <property type="match status" value="1"/>
</dbReference>
<dbReference type="GO" id="GO:0016020">
    <property type="term" value="C:membrane"/>
    <property type="evidence" value="ECO:0007669"/>
    <property type="project" value="InterPro"/>
</dbReference>
<evidence type="ECO:0000259" key="1">
    <source>
        <dbReference type="Pfam" id="PF00535"/>
    </source>
</evidence>
<comment type="caution">
    <text evidence="2">The sequence shown here is derived from an EMBL/GenBank/DDBJ whole genome shotgun (WGS) entry which is preliminary data.</text>
</comment>
<protein>
    <recommendedName>
        <fullName evidence="1">Glycosyltransferase 2-like domain-containing protein</fullName>
    </recommendedName>
</protein>
<keyword evidence="3" id="KW-1185">Reference proteome</keyword>
<dbReference type="SUPFAM" id="SSF53448">
    <property type="entry name" value="Nucleotide-diphospho-sugar transferases"/>
    <property type="match status" value="1"/>
</dbReference>
<accession>A0A3A1Y5J2</accession>
<dbReference type="OrthoDB" id="6813549at2"/>
<name>A0A3A1Y5J2_9GAMM</name>
<sequence length="897" mass="105380">MVKLRKKFRKLLRDPKLFLSDAWQKHSRQLLKLLPYKARGKYKYSLVVACYNVEKYLDSFFTSLKEQRLDFKRHLQVICVDDGSTDNTASIIQKWSKLYPKNIFYYHKENGGVASARNLGIEQVIHPFVTFADPDDFFHPNYFKCVDDYLRTHSNTALVVNNLHFFYEKDGITSDSHPLKFRFKEAVSEFRGHELDNFFTMGVNTGVFASRIIKEEKLQFDPRVKPTFEDSKFVGEFLLHCTNDDKVAFLRDAIYFYRKRADGSSLIDTTWTKKEKFGDCLEFGDLALLQTYQDKLGYVPKFVQRMVLYNLSWFFKALYNSDERVKFLSQAEKERSLSLLEQIFTYIDYQTIVSFEINNLFYFFKSGILGKFKQAQLPQTYVYVEKVDRAKEQLQLTYFTYFPQEQVSFSFCQQEQRTVLPLHSKTVTHMLLDQPFVYEKRFWLPYAQLEQAVGEPKEPKEQKELKSELAHASRQEQIQEQIQEQELQVTVNGKPAVLVIKGKHYHALVTVQEILTELKPHARYANKDIWIFIDRHSNADDNAEHLCRYVKEHHREQEYYFALEKDTPDWQRLEAEGFNLLAFGSNAFKQKLAQADKIISSNIDGYISDYFGDNYNLSKKLVFLQHGVTHNNLSKWLNSKKGIACITAATPAEYDYLVKDYGRFFFTDKEVKLTGFPRHDSLLKGNQRGKKTILIMPTWRQKIVGTSFKGRQERTVNQEFAQSQFAQCWRNFLHSKQLKELAVDQGYKVIFAPHINIAPYLEEFALPEYIQAWDIRTSKVKIQQLMQEAQILITDYSSVAFDFALLEKPVLYYQFDQEEFFSGLHLSAGYFSYEKDGFGPVVYNLEQLLQELQATIARGGEVEEVYASRIEETFPFRDGRCCERVYQVVKELDHNVY</sequence>
<dbReference type="Gene3D" id="3.90.550.10">
    <property type="entry name" value="Spore Coat Polysaccharide Biosynthesis Protein SpsA, Chain A"/>
    <property type="match status" value="1"/>
</dbReference>
<dbReference type="SUPFAM" id="SSF53756">
    <property type="entry name" value="UDP-Glycosyltransferase/glycogen phosphorylase"/>
    <property type="match status" value="1"/>
</dbReference>
<dbReference type="PANTHER" id="PTHR37316:SF3">
    <property type="entry name" value="TEICHOIC ACID GLYCEROL-PHOSPHATE TRANSFERASE"/>
    <property type="match status" value="1"/>
</dbReference>